<dbReference type="SUPFAM" id="SSF56601">
    <property type="entry name" value="beta-lactamase/transpeptidase-like"/>
    <property type="match status" value="1"/>
</dbReference>
<dbReference type="GeneID" id="19211234"/>
<evidence type="ECO:0000313" key="5">
    <source>
        <dbReference type="EMBL" id="EIW83776.1"/>
    </source>
</evidence>
<dbReference type="Proteomes" id="UP000053558">
    <property type="component" value="Unassembled WGS sequence"/>
</dbReference>
<reference evidence="6" key="1">
    <citation type="journal article" date="2012" name="Science">
        <title>The Paleozoic origin of enzymatic lignin decomposition reconstructed from 31 fungal genomes.</title>
        <authorList>
            <person name="Floudas D."/>
            <person name="Binder M."/>
            <person name="Riley R."/>
            <person name="Barry K."/>
            <person name="Blanchette R.A."/>
            <person name="Henrissat B."/>
            <person name="Martinez A.T."/>
            <person name="Otillar R."/>
            <person name="Spatafora J.W."/>
            <person name="Yadav J.S."/>
            <person name="Aerts A."/>
            <person name="Benoit I."/>
            <person name="Boyd A."/>
            <person name="Carlson A."/>
            <person name="Copeland A."/>
            <person name="Coutinho P.M."/>
            <person name="de Vries R.P."/>
            <person name="Ferreira P."/>
            <person name="Findley K."/>
            <person name="Foster B."/>
            <person name="Gaskell J."/>
            <person name="Glotzer D."/>
            <person name="Gorecki P."/>
            <person name="Heitman J."/>
            <person name="Hesse C."/>
            <person name="Hori C."/>
            <person name="Igarashi K."/>
            <person name="Jurgens J.A."/>
            <person name="Kallen N."/>
            <person name="Kersten P."/>
            <person name="Kohler A."/>
            <person name="Kuees U."/>
            <person name="Kumar T.K.A."/>
            <person name="Kuo A."/>
            <person name="LaButti K."/>
            <person name="Larrondo L.F."/>
            <person name="Lindquist E."/>
            <person name="Ling A."/>
            <person name="Lombard V."/>
            <person name="Lucas S."/>
            <person name="Lundell T."/>
            <person name="Martin R."/>
            <person name="McLaughlin D.J."/>
            <person name="Morgenstern I."/>
            <person name="Morin E."/>
            <person name="Murat C."/>
            <person name="Nagy L.G."/>
            <person name="Nolan M."/>
            <person name="Ohm R.A."/>
            <person name="Patyshakuliyeva A."/>
            <person name="Rokas A."/>
            <person name="Ruiz-Duenas F.J."/>
            <person name="Sabat G."/>
            <person name="Salamov A."/>
            <person name="Samejima M."/>
            <person name="Schmutz J."/>
            <person name="Slot J.C."/>
            <person name="St John F."/>
            <person name="Stenlid J."/>
            <person name="Sun H."/>
            <person name="Sun S."/>
            <person name="Syed K."/>
            <person name="Tsang A."/>
            <person name="Wiebenga A."/>
            <person name="Young D."/>
            <person name="Pisabarro A."/>
            <person name="Eastwood D.C."/>
            <person name="Martin F."/>
            <person name="Cullen D."/>
            <person name="Grigoriev I.V."/>
            <person name="Hibbett D.S."/>
        </authorList>
    </citation>
    <scope>NUCLEOTIDE SEQUENCE [LARGE SCALE GENOMIC DNA]</scope>
    <source>
        <strain evidence="6">RWD-64-598 SS2</strain>
    </source>
</reference>
<dbReference type="AlphaFoldDB" id="A0A5M3MXG1"/>
<comment type="similarity">
    <text evidence="1">Belongs to the peptidase S12 family.</text>
</comment>
<dbReference type="KEGG" id="cput:CONPUDRAFT_88225"/>
<dbReference type="InterPro" id="IPR050491">
    <property type="entry name" value="AmpC-like"/>
</dbReference>
<keyword evidence="6" id="KW-1185">Reference proteome</keyword>
<evidence type="ECO:0000313" key="6">
    <source>
        <dbReference type="Proteomes" id="UP000053558"/>
    </source>
</evidence>
<dbReference type="RefSeq" id="XP_007765675.1">
    <property type="nucleotide sequence ID" value="XM_007767485.1"/>
</dbReference>
<keyword evidence="3" id="KW-0732">Signal</keyword>
<protein>
    <submittedName>
        <fullName evidence="5">Beta-lactamase transpeptidase-like protein</fullName>
    </submittedName>
</protein>
<gene>
    <name evidence="5" type="ORF">CONPUDRAFT_88225</name>
</gene>
<proteinExistence type="inferred from homology"/>
<dbReference type="InterPro" id="IPR012338">
    <property type="entry name" value="Beta-lactam/transpept-like"/>
</dbReference>
<dbReference type="EMBL" id="JH711575">
    <property type="protein sequence ID" value="EIW83776.1"/>
    <property type="molecule type" value="Genomic_DNA"/>
</dbReference>
<dbReference type="OMA" id="QWGLVMA"/>
<feature type="region of interest" description="Disordered" evidence="2">
    <location>
        <begin position="425"/>
        <end position="444"/>
    </location>
</feature>
<evidence type="ECO:0000256" key="1">
    <source>
        <dbReference type="ARBA" id="ARBA00038215"/>
    </source>
</evidence>
<dbReference type="Pfam" id="PF00144">
    <property type="entry name" value="Beta-lactamase"/>
    <property type="match status" value="1"/>
</dbReference>
<evidence type="ECO:0000256" key="2">
    <source>
        <dbReference type="SAM" id="MobiDB-lite"/>
    </source>
</evidence>
<dbReference type="InterPro" id="IPR001466">
    <property type="entry name" value="Beta-lactam-related"/>
</dbReference>
<dbReference type="PANTHER" id="PTHR46825:SF15">
    <property type="entry name" value="BETA-LACTAMASE-RELATED DOMAIN-CONTAINING PROTEIN"/>
    <property type="match status" value="1"/>
</dbReference>
<organism evidence="5 6">
    <name type="scientific">Coniophora puteana (strain RWD-64-598)</name>
    <name type="common">Brown rot fungus</name>
    <dbReference type="NCBI Taxonomy" id="741705"/>
    <lineage>
        <taxon>Eukaryota</taxon>
        <taxon>Fungi</taxon>
        <taxon>Dikarya</taxon>
        <taxon>Basidiomycota</taxon>
        <taxon>Agaricomycotina</taxon>
        <taxon>Agaricomycetes</taxon>
        <taxon>Agaricomycetidae</taxon>
        <taxon>Boletales</taxon>
        <taxon>Coniophorineae</taxon>
        <taxon>Coniophoraceae</taxon>
        <taxon>Coniophora</taxon>
    </lineage>
</organism>
<comment type="caution">
    <text evidence="5">The sequence shown here is derived from an EMBL/GenBank/DDBJ whole genome shotgun (WGS) entry which is preliminary data.</text>
</comment>
<feature type="chain" id="PRO_5024347836" evidence="3">
    <location>
        <begin position="19"/>
        <end position="598"/>
    </location>
</feature>
<sequence length="598" mass="64976">MTAFSALVGLLAIPVSYLSSLGLQGRIPQDILSSFERGPASLIDLAVQVDVQRIASELNISGVSTGVVRKDGQVNYHPWGKRTEDDDEVASDTLFHMASVSKAFCASALGVLIDDYTQSRNVTPLPVGLSSLSWETKVKDVLPADSVDKSYGLMDEWAHEKATLRDILGHVSGVPRHDLSYGSGDTAQSASARLRHLRPAYELREKWSYNNQMFTLAAHIIATHSGQTFQEFVRTRIFGPLGMSNTTYSPQEAYVTGRFAQGFTREQRRLPEWFSENVADLMAGAGGVISSAEDMTKWAQLWLNEGVWDNETIIPKDTFEKASTAYSISVGAPAAPPYSISGYGMGWWRHSYRGHDVVYHSGSIPGFSTLVSWLPSDGLGVVVFANTADVAGPVLAISNRLVEGALGLQPLPKGEYDPYMIPYATSSPGRAKPPPSDSDPTPELEDFAGTYHDPGYGSLSLCAASTQSAYCTETRATLASVDAAAGRNITKTAEHQLVGAWPRVWCSHVRLVHRGYDEETQTVRFGLDCTSLYPQGYGKNTTAFELSDFKGGEVAAEFVLDDGDVKGFGVFGLLGPDSLEQVPASEVKERAEVWFEKV</sequence>
<dbReference type="OrthoDB" id="5946976at2759"/>
<accession>A0A5M3MXG1</accession>
<feature type="domain" description="Beta-lactamase-related" evidence="4">
    <location>
        <begin position="57"/>
        <end position="389"/>
    </location>
</feature>
<dbReference type="Gene3D" id="3.40.710.10">
    <property type="entry name" value="DD-peptidase/beta-lactamase superfamily"/>
    <property type="match status" value="1"/>
</dbReference>
<feature type="signal peptide" evidence="3">
    <location>
        <begin position="1"/>
        <end position="18"/>
    </location>
</feature>
<dbReference type="PANTHER" id="PTHR46825">
    <property type="entry name" value="D-ALANYL-D-ALANINE-CARBOXYPEPTIDASE/ENDOPEPTIDASE AMPH"/>
    <property type="match status" value="1"/>
</dbReference>
<evidence type="ECO:0000259" key="4">
    <source>
        <dbReference type="Pfam" id="PF00144"/>
    </source>
</evidence>
<name>A0A5M3MXG1_CONPW</name>
<evidence type="ECO:0000256" key="3">
    <source>
        <dbReference type="SAM" id="SignalP"/>
    </source>
</evidence>